<reference evidence="8" key="1">
    <citation type="submission" date="2019-06" db="EMBL/GenBank/DDBJ databases">
        <authorList>
            <person name="Gan P."/>
            <person name="Shirasu K."/>
        </authorList>
    </citation>
    <scope>NUCLEOTIDE SEQUENCE [LARGE SCALE GENOMIC DNA]</scope>
    <source>
        <strain evidence="8">CAD2</strain>
    </source>
</reference>
<dbReference type="InterPro" id="IPR036259">
    <property type="entry name" value="MFS_trans_sf"/>
</dbReference>
<organism evidence="8 9">
    <name type="scientific">Colletotrichum siamense</name>
    <name type="common">Anthracnose fungus</name>
    <dbReference type="NCBI Taxonomy" id="690259"/>
    <lineage>
        <taxon>Eukaryota</taxon>
        <taxon>Fungi</taxon>
        <taxon>Dikarya</taxon>
        <taxon>Ascomycota</taxon>
        <taxon>Pezizomycotina</taxon>
        <taxon>Sordariomycetes</taxon>
        <taxon>Hypocreomycetidae</taxon>
        <taxon>Glomerellales</taxon>
        <taxon>Glomerellaceae</taxon>
        <taxon>Colletotrichum</taxon>
        <taxon>Colletotrichum gloeosporioides species complex</taxon>
    </lineage>
</organism>
<dbReference type="Gene3D" id="1.20.1250.20">
    <property type="entry name" value="MFS general substrate transporter like domains"/>
    <property type="match status" value="2"/>
</dbReference>
<dbReference type="FunFam" id="1.20.1250.20:FF:000064">
    <property type="entry name" value="MFS allantoate transporter"/>
    <property type="match status" value="1"/>
</dbReference>
<evidence type="ECO:0000313" key="8">
    <source>
        <dbReference type="EMBL" id="KAF4860261.1"/>
    </source>
</evidence>
<dbReference type="AlphaFoldDB" id="A0A9P5EV86"/>
<sequence length="512" mass="57354">MTPKTDAYVLPVKSDSEAPDMDVGQVKLMDDRDVDPALKLTGGVVIECTPEEERQTLRKIDMNMLPLMCWVYMIQFADKTTLNYASLMGIREDTNLKGNEFSRISSIFYAGYLAWDKQSANILAWGVALTCHAATHNYAGLLATRFFLGAFEATVTPAFVLITSMWYKQGEQARRVGYWLSCNGFSLIIMALIGYGLSAVEGSSIAPWKILFLVLGLITVLTGAFNLWYLPDIQANAKFLDDRQRLIAIERIRDNFQGIGNRVWKWDQFREAFRDPRTYLYALFSFLMNIPNGGITTFGSIIVNSFGFNARLSLLLGAPSGLFDIGGKLLFTWLSDKYMDRTLFAFIAIMFPLIGGIMMITIPLSSKGALLLGYWMISVSGSSWGLVMVAISNNTLGYTKKVTVNSLQIIAYTAGNWIGPQTFRADDAPLYKRGKMMVAIMYGCAALVLLVLRFVNIRENKRRDRLAAASGVELSEETAALELERSKFMYLTDFKLATFATFFESVGFHKHH</sequence>
<dbReference type="Pfam" id="PF07690">
    <property type="entry name" value="MFS_1"/>
    <property type="match status" value="1"/>
</dbReference>
<feature type="transmembrane region" description="Helical" evidence="7">
    <location>
        <begin position="178"/>
        <end position="198"/>
    </location>
</feature>
<dbReference type="PANTHER" id="PTHR43791">
    <property type="entry name" value="PERMEASE-RELATED"/>
    <property type="match status" value="1"/>
</dbReference>
<name>A0A9P5EV86_COLSI</name>
<evidence type="ECO:0000313" key="9">
    <source>
        <dbReference type="Proteomes" id="UP000711996"/>
    </source>
</evidence>
<comment type="similarity">
    <text evidence="6">Belongs to the major facilitator superfamily. Allantoate permease family.</text>
</comment>
<evidence type="ECO:0000256" key="1">
    <source>
        <dbReference type="ARBA" id="ARBA00004141"/>
    </source>
</evidence>
<evidence type="ECO:0000256" key="4">
    <source>
        <dbReference type="ARBA" id="ARBA00022989"/>
    </source>
</evidence>
<dbReference type="OrthoDB" id="6730379at2759"/>
<feature type="transmembrane region" description="Helical" evidence="7">
    <location>
        <begin position="312"/>
        <end position="331"/>
    </location>
</feature>
<proteinExistence type="inferred from homology"/>
<dbReference type="Proteomes" id="UP000711996">
    <property type="component" value="Unassembled WGS sequence"/>
</dbReference>
<feature type="transmembrane region" description="Helical" evidence="7">
    <location>
        <begin position="402"/>
        <end position="419"/>
    </location>
</feature>
<dbReference type="SUPFAM" id="SSF103473">
    <property type="entry name" value="MFS general substrate transporter"/>
    <property type="match status" value="1"/>
</dbReference>
<comment type="subcellular location">
    <subcellularLocation>
        <location evidence="1">Membrane</location>
        <topology evidence="1">Multi-pass membrane protein</topology>
    </subcellularLocation>
</comment>
<feature type="transmembrane region" description="Helical" evidence="7">
    <location>
        <begin position="146"/>
        <end position="166"/>
    </location>
</feature>
<evidence type="ECO:0000256" key="2">
    <source>
        <dbReference type="ARBA" id="ARBA00022448"/>
    </source>
</evidence>
<protein>
    <submittedName>
        <fullName evidence="8">Allantoate permease</fullName>
    </submittedName>
</protein>
<accession>A0A9P5EV86</accession>
<evidence type="ECO:0000256" key="5">
    <source>
        <dbReference type="ARBA" id="ARBA00023136"/>
    </source>
</evidence>
<evidence type="ECO:0000256" key="6">
    <source>
        <dbReference type="ARBA" id="ARBA00037968"/>
    </source>
</evidence>
<keyword evidence="4 7" id="KW-1133">Transmembrane helix</keyword>
<keyword evidence="5 7" id="KW-0472">Membrane</keyword>
<feature type="transmembrane region" description="Helical" evidence="7">
    <location>
        <begin position="371"/>
        <end position="390"/>
    </location>
</feature>
<feature type="transmembrane region" description="Helical" evidence="7">
    <location>
        <begin position="210"/>
        <end position="230"/>
    </location>
</feature>
<evidence type="ECO:0000256" key="7">
    <source>
        <dbReference type="SAM" id="Phobius"/>
    </source>
</evidence>
<dbReference type="GO" id="GO:0016020">
    <property type="term" value="C:membrane"/>
    <property type="evidence" value="ECO:0007669"/>
    <property type="project" value="UniProtKB-SubCell"/>
</dbReference>
<dbReference type="GO" id="GO:0022857">
    <property type="term" value="F:transmembrane transporter activity"/>
    <property type="evidence" value="ECO:0007669"/>
    <property type="project" value="InterPro"/>
</dbReference>
<keyword evidence="2" id="KW-0813">Transport</keyword>
<feature type="transmembrane region" description="Helical" evidence="7">
    <location>
        <begin position="343"/>
        <end position="365"/>
    </location>
</feature>
<feature type="transmembrane region" description="Helical" evidence="7">
    <location>
        <begin position="279"/>
        <end position="306"/>
    </location>
</feature>
<keyword evidence="9" id="KW-1185">Reference proteome</keyword>
<evidence type="ECO:0000256" key="3">
    <source>
        <dbReference type="ARBA" id="ARBA00022692"/>
    </source>
</evidence>
<keyword evidence="3 7" id="KW-0812">Transmembrane</keyword>
<dbReference type="PANTHER" id="PTHR43791:SF1">
    <property type="entry name" value="ALLANTOATE PERMEASE"/>
    <property type="match status" value="1"/>
</dbReference>
<gene>
    <name evidence="8" type="primary">DAL5-1</name>
    <name evidence="8" type="ORF">CGCSCA2_v005674</name>
</gene>
<dbReference type="EMBL" id="QPMT01000014">
    <property type="protein sequence ID" value="KAF4860261.1"/>
    <property type="molecule type" value="Genomic_DNA"/>
</dbReference>
<feature type="transmembrane region" description="Helical" evidence="7">
    <location>
        <begin position="439"/>
        <end position="455"/>
    </location>
</feature>
<dbReference type="InterPro" id="IPR011701">
    <property type="entry name" value="MFS"/>
</dbReference>
<comment type="caution">
    <text evidence="8">The sequence shown here is derived from an EMBL/GenBank/DDBJ whole genome shotgun (WGS) entry which is preliminary data.</text>
</comment>